<dbReference type="CDD" id="cd00268">
    <property type="entry name" value="DEADc"/>
    <property type="match status" value="1"/>
</dbReference>
<dbReference type="InterPro" id="IPR044742">
    <property type="entry name" value="DEAD/DEAH_RhlB"/>
</dbReference>
<dbReference type="InterPro" id="IPR011545">
    <property type="entry name" value="DEAD/DEAH_box_helicase_dom"/>
</dbReference>
<keyword evidence="2" id="KW-0378">Hydrolase</keyword>
<feature type="region of interest" description="Disordered" evidence="7">
    <location>
        <begin position="378"/>
        <end position="557"/>
    </location>
</feature>
<dbReference type="InterPro" id="IPR014001">
    <property type="entry name" value="Helicase_ATP-bd"/>
</dbReference>
<evidence type="ECO:0000256" key="6">
    <source>
        <dbReference type="PROSITE-ProRule" id="PRU00552"/>
    </source>
</evidence>
<feature type="domain" description="Helicase ATP-binding" evidence="8">
    <location>
        <begin position="38"/>
        <end position="213"/>
    </location>
</feature>
<gene>
    <name evidence="11" type="ordered locus">Snov_3478</name>
</gene>
<dbReference type="Gene3D" id="3.40.50.300">
    <property type="entry name" value="P-loop containing nucleotide triphosphate hydrolases"/>
    <property type="match status" value="2"/>
</dbReference>
<feature type="domain" description="DEAD-box RNA helicase Q" evidence="10">
    <location>
        <begin position="7"/>
        <end position="35"/>
    </location>
</feature>
<evidence type="ECO:0000259" key="10">
    <source>
        <dbReference type="PROSITE" id="PS51195"/>
    </source>
</evidence>
<dbReference type="KEGG" id="sno:Snov_3478"/>
<evidence type="ECO:0000256" key="7">
    <source>
        <dbReference type="SAM" id="MobiDB-lite"/>
    </source>
</evidence>
<evidence type="ECO:0000256" key="4">
    <source>
        <dbReference type="ARBA" id="ARBA00022840"/>
    </source>
</evidence>
<proteinExistence type="inferred from homology"/>
<dbReference type="eggNOG" id="COG0513">
    <property type="taxonomic scope" value="Bacteria"/>
</dbReference>
<dbReference type="HOGENOM" id="CLU_003041_28_3_5"/>
<dbReference type="Proteomes" id="UP000006633">
    <property type="component" value="Chromosome"/>
</dbReference>
<comment type="similarity">
    <text evidence="5">Belongs to the DEAD box helicase family.</text>
</comment>
<feature type="short sequence motif" description="Q motif" evidence="6">
    <location>
        <begin position="7"/>
        <end position="35"/>
    </location>
</feature>
<feature type="compositionally biased region" description="Basic and acidic residues" evidence="7">
    <location>
        <begin position="525"/>
        <end position="546"/>
    </location>
</feature>
<dbReference type="PANTHER" id="PTHR47959">
    <property type="entry name" value="ATP-DEPENDENT RNA HELICASE RHLE-RELATED"/>
    <property type="match status" value="1"/>
</dbReference>
<dbReference type="RefSeq" id="WP_013168253.1">
    <property type="nucleotide sequence ID" value="NC_014217.1"/>
</dbReference>
<organism evidence="11 12">
    <name type="scientific">Ancylobacter novellus (strain ATCC 8093 / DSM 506 / JCM 20403 / CCM 1077 / IAM 12100 / NBRC 12443 / NCIMB 10456)</name>
    <name type="common">Starkeya novella</name>
    <dbReference type="NCBI Taxonomy" id="639283"/>
    <lineage>
        <taxon>Bacteria</taxon>
        <taxon>Pseudomonadati</taxon>
        <taxon>Pseudomonadota</taxon>
        <taxon>Alphaproteobacteria</taxon>
        <taxon>Hyphomicrobiales</taxon>
        <taxon>Xanthobacteraceae</taxon>
        <taxon>Ancylobacter</taxon>
    </lineage>
</organism>
<feature type="compositionally biased region" description="Basic and acidic residues" evidence="7">
    <location>
        <begin position="378"/>
        <end position="516"/>
    </location>
</feature>
<evidence type="ECO:0000256" key="2">
    <source>
        <dbReference type="ARBA" id="ARBA00022801"/>
    </source>
</evidence>
<dbReference type="SMART" id="SM00490">
    <property type="entry name" value="HELICc"/>
    <property type="match status" value="1"/>
</dbReference>
<dbReference type="EMBL" id="CP002026">
    <property type="protein sequence ID" value="ADH90752.1"/>
    <property type="molecule type" value="Genomic_DNA"/>
</dbReference>
<dbReference type="PROSITE" id="PS51194">
    <property type="entry name" value="HELICASE_CTER"/>
    <property type="match status" value="1"/>
</dbReference>
<dbReference type="SUPFAM" id="SSF52540">
    <property type="entry name" value="P-loop containing nucleoside triphosphate hydrolases"/>
    <property type="match status" value="1"/>
</dbReference>
<dbReference type="GO" id="GO:0005524">
    <property type="term" value="F:ATP binding"/>
    <property type="evidence" value="ECO:0007669"/>
    <property type="project" value="UniProtKB-KW"/>
</dbReference>
<keyword evidence="12" id="KW-1185">Reference proteome</keyword>
<dbReference type="GO" id="GO:0003724">
    <property type="term" value="F:RNA helicase activity"/>
    <property type="evidence" value="ECO:0007669"/>
    <property type="project" value="InterPro"/>
</dbReference>
<dbReference type="CDD" id="cd18787">
    <property type="entry name" value="SF2_C_DEAD"/>
    <property type="match status" value="1"/>
</dbReference>
<dbReference type="InterPro" id="IPR014014">
    <property type="entry name" value="RNA_helicase_DEAD_Q_motif"/>
</dbReference>
<dbReference type="GO" id="GO:0016787">
    <property type="term" value="F:hydrolase activity"/>
    <property type="evidence" value="ECO:0007669"/>
    <property type="project" value="UniProtKB-KW"/>
</dbReference>
<keyword evidence="3 11" id="KW-0347">Helicase</keyword>
<evidence type="ECO:0000256" key="3">
    <source>
        <dbReference type="ARBA" id="ARBA00022806"/>
    </source>
</evidence>
<keyword evidence="4" id="KW-0067">ATP-binding</keyword>
<reference evidence="11 12" key="1">
    <citation type="journal article" date="2012" name="Stand. Genomic Sci.">
        <title>Complete genome sequence of the facultatively chemolithoautotrophic and methylotrophic alpha Proteobacterium Starkeya novella type strain (ATCC 8093(T)).</title>
        <authorList>
            <person name="Kappler U."/>
            <person name="Davenport K."/>
            <person name="Beatson S."/>
            <person name="Lucas S."/>
            <person name="Lapidus A."/>
            <person name="Copeland A."/>
            <person name="Berry K.W."/>
            <person name="Glavina Del Rio T."/>
            <person name="Hammon N."/>
            <person name="Dalin E."/>
            <person name="Tice H."/>
            <person name="Pitluck S."/>
            <person name="Richardson P."/>
            <person name="Bruce D."/>
            <person name="Goodwin L.A."/>
            <person name="Han C."/>
            <person name="Tapia R."/>
            <person name="Detter J.C."/>
            <person name="Chang Y.J."/>
            <person name="Jeffries C.D."/>
            <person name="Land M."/>
            <person name="Hauser L."/>
            <person name="Kyrpides N.C."/>
            <person name="Goker M."/>
            <person name="Ivanova N."/>
            <person name="Klenk H.P."/>
            <person name="Woyke T."/>
        </authorList>
    </citation>
    <scope>NUCLEOTIDE SEQUENCE [LARGE SCALE GENOMIC DNA]</scope>
    <source>
        <strain evidence="12">ATCC 8093 / DSM 506 / JCM 20403 / CCM 1077 / IAM 12100 / NBRC 12443 / NCIMB 10456</strain>
    </source>
</reference>
<evidence type="ECO:0000256" key="1">
    <source>
        <dbReference type="ARBA" id="ARBA00022741"/>
    </source>
</evidence>
<sequence>MKERYLNTFPELGLAEPILKALAEANHSTPTPIQAQAVPQVLAGRDLVGIAQTGTGKTAAFALPILHHLVTKRLRPERRSARALVLSPTRELSGQILESFRLYGKHVRPSTALAIGGVPIGRQARSLAGGVDVLVATPGRLVDLLENNAVRLDMVEVFVLDEADQMLDMGFIHAIRSIVARLPHKRRNLFFSATMPREIEKLADTLLSDPVRVAVTPVAKTADKIEQKVFFTDRAGKPNLLVEVLGEPTLDRALVFSRTKHGADRVVKSLAGAGINAEAIHGNKSQPQRERALAAFRQGVVKVLVATDIAARGIDVPGVSHVINYDLPNVPESYVHRIGRTARAGREGIAISFCDGEERPFLRDIERLIKLTIPSVDRRGETRRDGTTRPVAGREDNSFREERGPREHRGPREDRGPRQDRGPRREGEQRPFHRGPRPEHRSGEARSEERGPRREGEQRPFHRGPRPDHRGGEARSEERGFRPERPHDGHRKDAHRHDGPRPDAHRADGQRQDGHRHEGHRHEGHRHEGARPEGVRRDGPPREGRRPPRRKSFRPAN</sequence>
<evidence type="ECO:0000313" key="12">
    <source>
        <dbReference type="Proteomes" id="UP000006633"/>
    </source>
</evidence>
<evidence type="ECO:0000313" key="11">
    <source>
        <dbReference type="EMBL" id="ADH90752.1"/>
    </source>
</evidence>
<dbReference type="SMART" id="SM00487">
    <property type="entry name" value="DEXDc"/>
    <property type="match status" value="1"/>
</dbReference>
<dbReference type="InterPro" id="IPR027417">
    <property type="entry name" value="P-loop_NTPase"/>
</dbReference>
<dbReference type="GO" id="GO:0005829">
    <property type="term" value="C:cytosol"/>
    <property type="evidence" value="ECO:0007669"/>
    <property type="project" value="TreeGrafter"/>
</dbReference>
<dbReference type="AlphaFoldDB" id="D7A9J0"/>
<evidence type="ECO:0000259" key="8">
    <source>
        <dbReference type="PROSITE" id="PS51192"/>
    </source>
</evidence>
<name>D7A9J0_ANCN5</name>
<dbReference type="InterPro" id="IPR001650">
    <property type="entry name" value="Helicase_C-like"/>
</dbReference>
<dbReference type="PANTHER" id="PTHR47959:SF13">
    <property type="entry name" value="ATP-DEPENDENT RNA HELICASE RHLE"/>
    <property type="match status" value="1"/>
</dbReference>
<accession>D7A9J0</accession>
<dbReference type="STRING" id="639283.Snov_3478"/>
<feature type="compositionally biased region" description="Basic residues" evidence="7">
    <location>
        <begin position="547"/>
        <end position="557"/>
    </location>
</feature>
<protein>
    <submittedName>
        <fullName evidence="11">DEAD/DEAH box helicase domain protein</fullName>
    </submittedName>
</protein>
<evidence type="ECO:0000256" key="5">
    <source>
        <dbReference type="ARBA" id="ARBA00038437"/>
    </source>
</evidence>
<dbReference type="Pfam" id="PF00270">
    <property type="entry name" value="DEAD"/>
    <property type="match status" value="1"/>
</dbReference>
<dbReference type="PROSITE" id="PS51192">
    <property type="entry name" value="HELICASE_ATP_BIND_1"/>
    <property type="match status" value="1"/>
</dbReference>
<feature type="domain" description="Helicase C-terminal" evidence="9">
    <location>
        <begin position="236"/>
        <end position="384"/>
    </location>
</feature>
<evidence type="ECO:0000259" key="9">
    <source>
        <dbReference type="PROSITE" id="PS51194"/>
    </source>
</evidence>
<dbReference type="PROSITE" id="PS51195">
    <property type="entry name" value="Q_MOTIF"/>
    <property type="match status" value="1"/>
</dbReference>
<dbReference type="Pfam" id="PF00271">
    <property type="entry name" value="Helicase_C"/>
    <property type="match status" value="1"/>
</dbReference>
<dbReference type="InterPro" id="IPR050079">
    <property type="entry name" value="DEAD_box_RNA_helicase"/>
</dbReference>
<dbReference type="GO" id="GO:0003676">
    <property type="term" value="F:nucleic acid binding"/>
    <property type="evidence" value="ECO:0007669"/>
    <property type="project" value="InterPro"/>
</dbReference>
<keyword evidence="1" id="KW-0547">Nucleotide-binding</keyword>